<gene>
    <name evidence="3" type="ORF">CKM354_001197500</name>
</gene>
<dbReference type="AlphaFoldDB" id="A0A9P3FKL8"/>
<dbReference type="EMBL" id="BOLY01000008">
    <property type="protein sequence ID" value="GIZ48932.1"/>
    <property type="molecule type" value="Genomic_DNA"/>
</dbReference>
<evidence type="ECO:0000313" key="4">
    <source>
        <dbReference type="Proteomes" id="UP000825890"/>
    </source>
</evidence>
<organism evidence="3 4">
    <name type="scientific">Cercospora kikuchii</name>
    <dbReference type="NCBI Taxonomy" id="84275"/>
    <lineage>
        <taxon>Eukaryota</taxon>
        <taxon>Fungi</taxon>
        <taxon>Dikarya</taxon>
        <taxon>Ascomycota</taxon>
        <taxon>Pezizomycotina</taxon>
        <taxon>Dothideomycetes</taxon>
        <taxon>Dothideomycetidae</taxon>
        <taxon>Mycosphaerellales</taxon>
        <taxon>Mycosphaerellaceae</taxon>
        <taxon>Cercospora</taxon>
    </lineage>
</organism>
<feature type="compositionally biased region" description="Low complexity" evidence="2">
    <location>
        <begin position="31"/>
        <end position="54"/>
    </location>
</feature>
<evidence type="ECO:0000313" key="3">
    <source>
        <dbReference type="EMBL" id="GIZ48932.1"/>
    </source>
</evidence>
<dbReference type="GeneID" id="68297550"/>
<dbReference type="Proteomes" id="UP000825890">
    <property type="component" value="Unassembled WGS sequence"/>
</dbReference>
<feature type="compositionally biased region" description="Polar residues" evidence="2">
    <location>
        <begin position="1"/>
        <end position="16"/>
    </location>
</feature>
<feature type="coiled-coil region" evidence="1">
    <location>
        <begin position="68"/>
        <end position="131"/>
    </location>
</feature>
<comment type="caution">
    <text evidence="3">The sequence shown here is derived from an EMBL/GenBank/DDBJ whole genome shotgun (WGS) entry which is preliminary data.</text>
</comment>
<feature type="region of interest" description="Disordered" evidence="2">
    <location>
        <begin position="1"/>
        <end position="54"/>
    </location>
</feature>
<evidence type="ECO:0000256" key="2">
    <source>
        <dbReference type="SAM" id="MobiDB-lite"/>
    </source>
</evidence>
<protein>
    <submittedName>
        <fullName evidence="3">Uncharacterized protein</fullName>
    </submittedName>
</protein>
<accession>A0A9P3FKL8</accession>
<reference evidence="3 4" key="1">
    <citation type="submission" date="2021-01" db="EMBL/GenBank/DDBJ databases">
        <title>Cercospora kikuchii MAFF 305040 whole genome shotgun sequence.</title>
        <authorList>
            <person name="Kashiwa T."/>
            <person name="Suzuki T."/>
        </authorList>
    </citation>
    <scope>NUCLEOTIDE SEQUENCE [LARGE SCALE GENOMIC DNA]</scope>
    <source>
        <strain evidence="3 4">MAFF 305040</strain>
    </source>
</reference>
<sequence>MNRQPQQDWVASQNAARGNGGQYGLFQGQSLPQRQDQQNQAQPMQGQLGQLQAQPMQAQYEHNQTLRILELETQLDQATKKFETELDQTRKRWLEQARQDSQTMGEQKAMIRLFKEAKQELETKCARLENQDDGQILDNTSRIVEQNNQLVNQNEMIMKAVQRLDSSPAEVEQPAQRSDQVVSIWRKFHLQLKAALRDLYMKQVEAITKCRSEVLDEDIRPELRLPPTLPDGHWGTLLTDLKDA</sequence>
<keyword evidence="1" id="KW-0175">Coiled coil</keyword>
<dbReference type="RefSeq" id="XP_044663419.1">
    <property type="nucleotide sequence ID" value="XM_044807484.1"/>
</dbReference>
<evidence type="ECO:0000256" key="1">
    <source>
        <dbReference type="SAM" id="Coils"/>
    </source>
</evidence>
<name>A0A9P3FKL8_9PEZI</name>
<proteinExistence type="predicted"/>
<keyword evidence="4" id="KW-1185">Reference proteome</keyword>